<comment type="caution">
    <text evidence="9">The sequence shown here is derived from an EMBL/GenBank/DDBJ whole genome shotgun (WGS) entry which is preliminary data.</text>
</comment>
<name>A0A4R2TSE6_9FIRM</name>
<keyword evidence="5 8" id="KW-0812">Transmembrane</keyword>
<evidence type="ECO:0000256" key="4">
    <source>
        <dbReference type="ARBA" id="ARBA00022475"/>
    </source>
</evidence>
<dbReference type="PANTHER" id="PTHR34584:SF1">
    <property type="entry name" value="NA(+)_H(+) ANTIPORTER SUBUNIT E1"/>
    <property type="match status" value="1"/>
</dbReference>
<evidence type="ECO:0000256" key="2">
    <source>
        <dbReference type="ARBA" id="ARBA00006228"/>
    </source>
</evidence>
<keyword evidence="7 8" id="KW-0472">Membrane</keyword>
<dbReference type="Pfam" id="PF01899">
    <property type="entry name" value="MNHE"/>
    <property type="match status" value="1"/>
</dbReference>
<dbReference type="GO" id="GO:0015297">
    <property type="term" value="F:antiporter activity"/>
    <property type="evidence" value="ECO:0007669"/>
    <property type="project" value="UniProtKB-KW"/>
</dbReference>
<dbReference type="PANTHER" id="PTHR34584">
    <property type="entry name" value="NA(+)/H(+) ANTIPORTER SUBUNIT E1"/>
    <property type="match status" value="1"/>
</dbReference>
<evidence type="ECO:0000256" key="3">
    <source>
        <dbReference type="ARBA" id="ARBA00022449"/>
    </source>
</evidence>
<accession>A0A4R2TSE6</accession>
<keyword evidence="4" id="KW-1003">Cell membrane</keyword>
<keyword evidence="3" id="KW-0050">Antiport</keyword>
<keyword evidence="3" id="KW-0813">Transport</keyword>
<evidence type="ECO:0000256" key="8">
    <source>
        <dbReference type="SAM" id="Phobius"/>
    </source>
</evidence>
<sequence length="166" mass="18632">MKSKYNVILFILLITFWIILTPIINFLSVLIGAVISLLIVLYSRDIAFKDEEMPDYTLINLITYLKFILILIVEIIKSNISVAKIVLNPSLPLSPCFVKVPVKFKNDVLNVIFANAVTLTPGTITVDMQEDGFIIHALTKEAAEGMTNSVIEQYCRRLEDGGIKNN</sequence>
<dbReference type="AlphaFoldDB" id="A0A4R2TSE6"/>
<organism evidence="9 10">
    <name type="scientific">Serpentinicella alkaliphila</name>
    <dbReference type="NCBI Taxonomy" id="1734049"/>
    <lineage>
        <taxon>Bacteria</taxon>
        <taxon>Bacillati</taxon>
        <taxon>Bacillota</taxon>
        <taxon>Clostridia</taxon>
        <taxon>Peptostreptococcales</taxon>
        <taxon>Natronincolaceae</taxon>
        <taxon>Serpentinicella</taxon>
    </lineage>
</organism>
<evidence type="ECO:0000256" key="7">
    <source>
        <dbReference type="ARBA" id="ARBA00023136"/>
    </source>
</evidence>
<comment type="similarity">
    <text evidence="2">Belongs to the CPA3 antiporters (TC 2.A.63) subunit E family.</text>
</comment>
<evidence type="ECO:0000313" key="10">
    <source>
        <dbReference type="Proteomes" id="UP000295504"/>
    </source>
</evidence>
<protein>
    <submittedName>
        <fullName evidence="9">Multisubunit sodium/proton antiporter MrpE subunit</fullName>
    </submittedName>
</protein>
<dbReference type="GO" id="GO:0008324">
    <property type="term" value="F:monoatomic cation transmembrane transporter activity"/>
    <property type="evidence" value="ECO:0007669"/>
    <property type="project" value="InterPro"/>
</dbReference>
<dbReference type="InterPro" id="IPR002758">
    <property type="entry name" value="Cation_antiport_E"/>
</dbReference>
<dbReference type="RefSeq" id="WP_132847524.1">
    <property type="nucleotide sequence ID" value="NZ_CP058648.1"/>
</dbReference>
<dbReference type="OrthoDB" id="9800498at2"/>
<feature type="transmembrane region" description="Helical" evidence="8">
    <location>
        <begin position="7"/>
        <end position="38"/>
    </location>
</feature>
<dbReference type="Proteomes" id="UP000295504">
    <property type="component" value="Unassembled WGS sequence"/>
</dbReference>
<reference evidence="9 10" key="1">
    <citation type="submission" date="2019-03" db="EMBL/GenBank/DDBJ databases">
        <title>Genomic Encyclopedia of Type Strains, Phase IV (KMG-IV): sequencing the most valuable type-strain genomes for metagenomic binning, comparative biology and taxonomic classification.</title>
        <authorList>
            <person name="Goeker M."/>
        </authorList>
    </citation>
    <scope>NUCLEOTIDE SEQUENCE [LARGE SCALE GENOMIC DNA]</scope>
    <source>
        <strain evidence="9 10">DSM 100013</strain>
    </source>
</reference>
<evidence type="ECO:0000256" key="5">
    <source>
        <dbReference type="ARBA" id="ARBA00022692"/>
    </source>
</evidence>
<feature type="transmembrane region" description="Helical" evidence="8">
    <location>
        <begin position="58"/>
        <end position="76"/>
    </location>
</feature>
<gene>
    <name evidence="9" type="ORF">EDD79_100366</name>
</gene>
<evidence type="ECO:0000256" key="1">
    <source>
        <dbReference type="ARBA" id="ARBA00004651"/>
    </source>
</evidence>
<dbReference type="PIRSF" id="PIRSF019239">
    <property type="entry name" value="MrpE"/>
    <property type="match status" value="1"/>
</dbReference>
<dbReference type="GO" id="GO:0005886">
    <property type="term" value="C:plasma membrane"/>
    <property type="evidence" value="ECO:0007669"/>
    <property type="project" value="UniProtKB-SubCell"/>
</dbReference>
<evidence type="ECO:0000313" key="9">
    <source>
        <dbReference type="EMBL" id="TCQ06641.1"/>
    </source>
</evidence>
<dbReference type="EMBL" id="SLYC01000003">
    <property type="protein sequence ID" value="TCQ06641.1"/>
    <property type="molecule type" value="Genomic_DNA"/>
</dbReference>
<keyword evidence="10" id="KW-1185">Reference proteome</keyword>
<comment type="subcellular location">
    <subcellularLocation>
        <location evidence="1">Cell membrane</location>
        <topology evidence="1">Multi-pass membrane protein</topology>
    </subcellularLocation>
</comment>
<keyword evidence="6 8" id="KW-1133">Transmembrane helix</keyword>
<evidence type="ECO:0000256" key="6">
    <source>
        <dbReference type="ARBA" id="ARBA00022989"/>
    </source>
</evidence>
<proteinExistence type="inferred from homology"/>